<accession>A0A1F6NXH6</accession>
<dbReference type="Proteomes" id="UP000177907">
    <property type="component" value="Unassembled WGS sequence"/>
</dbReference>
<dbReference type="STRING" id="1798704.A3J93_04185"/>
<name>A0A1F6NXH6_9BACT</name>
<comment type="caution">
    <text evidence="1">The sequence shown here is derived from an EMBL/GenBank/DDBJ whole genome shotgun (WGS) entry which is preliminary data.</text>
</comment>
<evidence type="ECO:0000313" key="1">
    <source>
        <dbReference type="EMBL" id="OGH88433.1"/>
    </source>
</evidence>
<evidence type="ECO:0000313" key="2">
    <source>
        <dbReference type="Proteomes" id="UP000177907"/>
    </source>
</evidence>
<dbReference type="Gene3D" id="3.40.140.10">
    <property type="entry name" value="Cytidine Deaminase, domain 2"/>
    <property type="match status" value="1"/>
</dbReference>
<evidence type="ECO:0008006" key="3">
    <source>
        <dbReference type="Google" id="ProtNLM"/>
    </source>
</evidence>
<dbReference type="EMBL" id="MFQZ01000002">
    <property type="protein sequence ID" value="OGH88433.1"/>
    <property type="molecule type" value="Genomic_DNA"/>
</dbReference>
<protein>
    <recommendedName>
        <fullName evidence="3">CMP/dCMP-type deaminase domain-containing protein</fullName>
    </recommendedName>
</protein>
<proteinExistence type="predicted"/>
<organism evidence="1 2">
    <name type="scientific">Candidatus Magasanikbacteria bacterium RIFOXYC2_FULL_42_28</name>
    <dbReference type="NCBI Taxonomy" id="1798704"/>
    <lineage>
        <taxon>Bacteria</taxon>
        <taxon>Candidatus Magasanikiibacteriota</taxon>
    </lineage>
</organism>
<reference evidence="1 2" key="1">
    <citation type="journal article" date="2016" name="Nat. Commun.">
        <title>Thousands of microbial genomes shed light on interconnected biogeochemical processes in an aquifer system.</title>
        <authorList>
            <person name="Anantharaman K."/>
            <person name="Brown C.T."/>
            <person name="Hug L.A."/>
            <person name="Sharon I."/>
            <person name="Castelle C.J."/>
            <person name="Probst A.J."/>
            <person name="Thomas B.C."/>
            <person name="Singh A."/>
            <person name="Wilkins M.J."/>
            <person name="Karaoz U."/>
            <person name="Brodie E.L."/>
            <person name="Williams K.H."/>
            <person name="Hubbard S.S."/>
            <person name="Banfield J.F."/>
        </authorList>
    </citation>
    <scope>NUCLEOTIDE SEQUENCE [LARGE SCALE GENOMIC DNA]</scope>
</reference>
<gene>
    <name evidence="1" type="ORF">A3J93_04185</name>
</gene>
<sequence>MFIREGAGQEYTPIQQLIKLVESQVSRDIITTGMPQEYVDFWRNKYYSLIAAAMSMKRFAESPRNFHVGGSMCYWDRRLDRGKVTFDANLKGSVNQPPPKMCAERRLLRQLHLGSLISQEGKFESKREDELNIYEPNLDVVGLVVASDQTTTVRSGEQPEHAYKEERAVLHPCGQCLNLLSHDGLVKPWTRIVMVNDVDRKHLVVEDISIEDLLKSHGDTKKFAGDYKTYIEDLMPDLE</sequence>
<dbReference type="AlphaFoldDB" id="A0A1F6NXH6"/>